<evidence type="ECO:0000313" key="2">
    <source>
        <dbReference type="Proteomes" id="UP000215127"/>
    </source>
</evidence>
<accession>A0A1X7RNI3</accession>
<dbReference type="Proteomes" id="UP000215127">
    <property type="component" value="Chromosome 3"/>
</dbReference>
<dbReference type="EMBL" id="LT853694">
    <property type="protein sequence ID" value="SMQ48973.1"/>
    <property type="molecule type" value="Genomic_DNA"/>
</dbReference>
<dbReference type="AlphaFoldDB" id="A0A1X7RNI3"/>
<organism evidence="1 2">
    <name type="scientific">Zymoseptoria tritici (strain ST99CH_3D7)</name>
    <dbReference type="NCBI Taxonomy" id="1276538"/>
    <lineage>
        <taxon>Eukaryota</taxon>
        <taxon>Fungi</taxon>
        <taxon>Dikarya</taxon>
        <taxon>Ascomycota</taxon>
        <taxon>Pezizomycotina</taxon>
        <taxon>Dothideomycetes</taxon>
        <taxon>Dothideomycetidae</taxon>
        <taxon>Mycosphaerellales</taxon>
        <taxon>Mycosphaerellaceae</taxon>
        <taxon>Zymoseptoria</taxon>
    </lineage>
</organism>
<protein>
    <submittedName>
        <fullName evidence="1">Uncharacterized protein</fullName>
    </submittedName>
</protein>
<keyword evidence="2" id="KW-1185">Reference proteome</keyword>
<proteinExistence type="predicted"/>
<name>A0A1X7RNI3_ZYMT9</name>
<evidence type="ECO:0000313" key="1">
    <source>
        <dbReference type="EMBL" id="SMQ48973.1"/>
    </source>
</evidence>
<reference evidence="1 2" key="1">
    <citation type="submission" date="2016-06" db="EMBL/GenBank/DDBJ databases">
        <authorList>
            <person name="Kjaerup R.B."/>
            <person name="Dalgaard T.S."/>
            <person name="Juul-Madsen H.R."/>
        </authorList>
    </citation>
    <scope>NUCLEOTIDE SEQUENCE [LARGE SCALE GENOMIC DNA]</scope>
</reference>
<sequence>MSHDSVETCRRQDLESNDPNAHIRATFTVRVSLGWLGCCSLSGNTEILLLCNTIQSRRSDPFDGSPSTA</sequence>
<gene>
    <name evidence="1" type="ORF">ZT3D7_G4123</name>
</gene>